<evidence type="ECO:0000313" key="1">
    <source>
        <dbReference type="EMBL" id="KAF6155920.1"/>
    </source>
</evidence>
<dbReference type="PANTHER" id="PTHR33156:SF9">
    <property type="entry name" value="PROTEIN NUCLEAR FUSION DEFECTIVE 6, CHLOROPLASTIC_MITOCHONDRIAL"/>
    <property type="match status" value="1"/>
</dbReference>
<dbReference type="InterPro" id="IPR043459">
    <property type="entry name" value="NFD6/NOXY2-like"/>
</dbReference>
<dbReference type="Proteomes" id="UP000541444">
    <property type="component" value="Unassembled WGS sequence"/>
</dbReference>
<dbReference type="EMBL" id="JACGCM010001398">
    <property type="protein sequence ID" value="KAF6155920.1"/>
    <property type="molecule type" value="Genomic_DNA"/>
</dbReference>
<protein>
    <submittedName>
        <fullName evidence="1">Uncharacterized protein</fullName>
    </submittedName>
</protein>
<proteinExistence type="predicted"/>
<keyword evidence="2" id="KW-1185">Reference proteome</keyword>
<reference evidence="1 2" key="1">
    <citation type="journal article" date="2020" name="IScience">
        <title>Genome Sequencing of the Endangered Kingdonia uniflora (Circaeasteraceae, Ranunculales) Reveals Potential Mechanisms of Evolutionary Specialization.</title>
        <authorList>
            <person name="Sun Y."/>
            <person name="Deng T."/>
            <person name="Zhang A."/>
            <person name="Moore M.J."/>
            <person name="Landis J.B."/>
            <person name="Lin N."/>
            <person name="Zhang H."/>
            <person name="Zhang X."/>
            <person name="Huang J."/>
            <person name="Zhang X."/>
            <person name="Sun H."/>
            <person name="Wang H."/>
        </authorList>
    </citation>
    <scope>NUCLEOTIDE SEQUENCE [LARGE SCALE GENOMIC DNA]</scope>
    <source>
        <strain evidence="1">TB1705</strain>
        <tissue evidence="1">Leaf</tissue>
    </source>
</reference>
<dbReference type="GO" id="GO:0005739">
    <property type="term" value="C:mitochondrion"/>
    <property type="evidence" value="ECO:0007669"/>
    <property type="project" value="TreeGrafter"/>
</dbReference>
<sequence>MASICNRFITRTALQSLKSAIKSQPKLRQSSPSTTQTSFATRIPSELGCVQSLLPLHSAVAAARMTSRLSSNSRSCRSLLQGSLCCTSPGL</sequence>
<name>A0A7J7MM97_9MAGN</name>
<dbReference type="OrthoDB" id="1937908at2759"/>
<dbReference type="PANTHER" id="PTHR33156">
    <property type="entry name" value="OS02G0230000 PROTEIN"/>
    <property type="match status" value="1"/>
</dbReference>
<comment type="caution">
    <text evidence="1">The sequence shown here is derived from an EMBL/GenBank/DDBJ whole genome shotgun (WGS) entry which is preliminary data.</text>
</comment>
<evidence type="ECO:0000313" key="2">
    <source>
        <dbReference type="Proteomes" id="UP000541444"/>
    </source>
</evidence>
<gene>
    <name evidence="1" type="ORF">GIB67_039251</name>
</gene>
<accession>A0A7J7MM97</accession>
<organism evidence="1 2">
    <name type="scientific">Kingdonia uniflora</name>
    <dbReference type="NCBI Taxonomy" id="39325"/>
    <lineage>
        <taxon>Eukaryota</taxon>
        <taxon>Viridiplantae</taxon>
        <taxon>Streptophyta</taxon>
        <taxon>Embryophyta</taxon>
        <taxon>Tracheophyta</taxon>
        <taxon>Spermatophyta</taxon>
        <taxon>Magnoliopsida</taxon>
        <taxon>Ranunculales</taxon>
        <taxon>Circaeasteraceae</taxon>
        <taxon>Kingdonia</taxon>
    </lineage>
</organism>
<dbReference type="AlphaFoldDB" id="A0A7J7MM97"/>